<evidence type="ECO:0000313" key="8">
    <source>
        <dbReference type="EMBL" id="JAG42090.1"/>
    </source>
</evidence>
<accession>A0A0A9ZHW9</accession>
<keyword evidence="5" id="KW-0311">Gluconate utilization</keyword>
<dbReference type="SMART" id="SM01350">
    <property type="entry name" value="6PGD"/>
    <property type="match status" value="1"/>
</dbReference>
<sequence>MFQCLRELDKIYSFGLNLPATIATFRAGCILQGYLLKPMTEAFERNPNLSNLLCAFEKEISNGLDSYRAILGKLIQYSSLSLPLLTASLTYINAMFTPVLRYGQMVSLQRDIFGRHGYERMDREGKESFDWPEMQ</sequence>
<comment type="similarity">
    <text evidence="2">Belongs to the 6-phosphogluconate dehydrogenase family.</text>
</comment>
<dbReference type="Pfam" id="PF00393">
    <property type="entry name" value="6PGD"/>
    <property type="match status" value="1"/>
</dbReference>
<protein>
    <recommendedName>
        <fullName evidence="3">phosphogluconate dehydrogenase (NADP(+)-dependent, decarboxylating)</fullName>
        <ecNumber evidence="3">1.1.1.44</ecNumber>
    </recommendedName>
</protein>
<reference evidence="8" key="1">
    <citation type="journal article" date="2014" name="PLoS ONE">
        <title>Transcriptome-Based Identification of ABC Transporters in the Western Tarnished Plant Bug Lygus hesperus.</title>
        <authorList>
            <person name="Hull J.J."/>
            <person name="Chaney K."/>
            <person name="Geib S.M."/>
            <person name="Fabrick J.A."/>
            <person name="Brent C.S."/>
            <person name="Walsh D."/>
            <person name="Lavine L.C."/>
        </authorList>
    </citation>
    <scope>NUCLEOTIDE SEQUENCE</scope>
</reference>
<dbReference type="GO" id="GO:0004616">
    <property type="term" value="F:phosphogluconate dehydrogenase (decarboxylating) activity"/>
    <property type="evidence" value="ECO:0007669"/>
    <property type="project" value="UniProtKB-EC"/>
</dbReference>
<evidence type="ECO:0000256" key="3">
    <source>
        <dbReference type="ARBA" id="ARBA00013011"/>
    </source>
</evidence>
<gene>
    <name evidence="8" type="primary">GND</name>
    <name evidence="8" type="ORF">CM83_7187</name>
</gene>
<evidence type="ECO:0000256" key="5">
    <source>
        <dbReference type="ARBA" id="ARBA00023064"/>
    </source>
</evidence>
<evidence type="ECO:0000259" key="7">
    <source>
        <dbReference type="SMART" id="SM01350"/>
    </source>
</evidence>
<keyword evidence="4" id="KW-0560">Oxidoreductase</keyword>
<dbReference type="UniPathway" id="UPA00115">
    <property type="reaction ID" value="UER00410"/>
</dbReference>
<dbReference type="InterPro" id="IPR006114">
    <property type="entry name" value="6PGDH_C"/>
</dbReference>
<evidence type="ECO:0000256" key="1">
    <source>
        <dbReference type="ARBA" id="ARBA00004874"/>
    </source>
</evidence>
<dbReference type="GO" id="GO:0019521">
    <property type="term" value="P:D-gluconate metabolic process"/>
    <property type="evidence" value="ECO:0007669"/>
    <property type="project" value="UniProtKB-KW"/>
</dbReference>
<dbReference type="PANTHER" id="PTHR11811">
    <property type="entry name" value="6-PHOSPHOGLUCONATE DEHYDROGENASE"/>
    <property type="match status" value="1"/>
</dbReference>
<dbReference type="EMBL" id="GBHO01001514">
    <property type="protein sequence ID" value="JAG42090.1"/>
    <property type="molecule type" value="Transcribed_RNA"/>
</dbReference>
<name>A0A0A9ZHW9_LYGHE</name>
<dbReference type="AlphaFoldDB" id="A0A0A9ZHW9"/>
<dbReference type="Gene3D" id="1.20.5.320">
    <property type="entry name" value="6-Phosphogluconate Dehydrogenase, domain 3"/>
    <property type="match status" value="1"/>
</dbReference>
<evidence type="ECO:0000256" key="4">
    <source>
        <dbReference type="ARBA" id="ARBA00023002"/>
    </source>
</evidence>
<dbReference type="SUPFAM" id="SSF48179">
    <property type="entry name" value="6-phosphogluconate dehydrogenase C-terminal domain-like"/>
    <property type="match status" value="1"/>
</dbReference>
<keyword evidence="6" id="KW-0570">Pentose shunt</keyword>
<organism evidence="8">
    <name type="scientific">Lygus hesperus</name>
    <name type="common">Western plant bug</name>
    <dbReference type="NCBI Taxonomy" id="30085"/>
    <lineage>
        <taxon>Eukaryota</taxon>
        <taxon>Metazoa</taxon>
        <taxon>Ecdysozoa</taxon>
        <taxon>Arthropoda</taxon>
        <taxon>Hexapoda</taxon>
        <taxon>Insecta</taxon>
        <taxon>Pterygota</taxon>
        <taxon>Neoptera</taxon>
        <taxon>Paraneoptera</taxon>
        <taxon>Hemiptera</taxon>
        <taxon>Heteroptera</taxon>
        <taxon>Panheteroptera</taxon>
        <taxon>Cimicomorpha</taxon>
        <taxon>Miridae</taxon>
        <taxon>Mirini</taxon>
        <taxon>Lygus</taxon>
    </lineage>
</organism>
<dbReference type="EC" id="1.1.1.44" evidence="3"/>
<evidence type="ECO:0000256" key="6">
    <source>
        <dbReference type="ARBA" id="ARBA00023126"/>
    </source>
</evidence>
<reference evidence="8" key="2">
    <citation type="submission" date="2014-07" db="EMBL/GenBank/DDBJ databases">
        <authorList>
            <person name="Hull J."/>
        </authorList>
    </citation>
    <scope>NUCLEOTIDE SEQUENCE</scope>
</reference>
<evidence type="ECO:0000256" key="2">
    <source>
        <dbReference type="ARBA" id="ARBA00008419"/>
    </source>
</evidence>
<feature type="domain" description="6-phosphogluconate dehydrogenase C-terminal" evidence="7">
    <location>
        <begin position="2"/>
        <end position="132"/>
    </location>
</feature>
<dbReference type="InterPro" id="IPR008927">
    <property type="entry name" value="6-PGluconate_DH-like_C_sf"/>
</dbReference>
<proteinExistence type="inferred from homology"/>
<dbReference type="InterPro" id="IPR013328">
    <property type="entry name" value="6PGD_dom2"/>
</dbReference>
<comment type="pathway">
    <text evidence="1">Carbohydrate degradation; pentose phosphate pathway; D-ribulose 5-phosphate from D-glucose 6-phosphate (oxidative stage): step 3/3.</text>
</comment>
<dbReference type="GO" id="GO:0006098">
    <property type="term" value="P:pentose-phosphate shunt"/>
    <property type="evidence" value="ECO:0007669"/>
    <property type="project" value="UniProtKB-UniPathway"/>
</dbReference>
<dbReference type="InterPro" id="IPR006183">
    <property type="entry name" value="Pgluconate_DH"/>
</dbReference>
<dbReference type="Gene3D" id="1.10.1040.10">
    <property type="entry name" value="N-(1-d-carboxylethyl)-l-norvaline Dehydrogenase, domain 2"/>
    <property type="match status" value="1"/>
</dbReference>